<reference evidence="1 2" key="1">
    <citation type="submission" date="2019-02" db="EMBL/GenBank/DDBJ databases">
        <title>Deep-cultivation of Planctomycetes and their phenomic and genomic characterization uncovers novel biology.</title>
        <authorList>
            <person name="Wiegand S."/>
            <person name="Jogler M."/>
            <person name="Boedeker C."/>
            <person name="Pinto D."/>
            <person name="Vollmers J."/>
            <person name="Rivas-Marin E."/>
            <person name="Kohn T."/>
            <person name="Peeters S.H."/>
            <person name="Heuer A."/>
            <person name="Rast P."/>
            <person name="Oberbeckmann S."/>
            <person name="Bunk B."/>
            <person name="Jeske O."/>
            <person name="Meyerdierks A."/>
            <person name="Storesund J.E."/>
            <person name="Kallscheuer N."/>
            <person name="Luecker S."/>
            <person name="Lage O.M."/>
            <person name="Pohl T."/>
            <person name="Merkel B.J."/>
            <person name="Hornburger P."/>
            <person name="Mueller R.-W."/>
            <person name="Bruemmer F."/>
            <person name="Labrenz M."/>
            <person name="Spormann A.M."/>
            <person name="Op den Camp H."/>
            <person name="Overmann J."/>
            <person name="Amann R."/>
            <person name="Jetten M.S.M."/>
            <person name="Mascher T."/>
            <person name="Medema M.H."/>
            <person name="Devos D.P."/>
            <person name="Kaster A.-K."/>
            <person name="Ovreas L."/>
            <person name="Rohde M."/>
            <person name="Galperin M.Y."/>
            <person name="Jogler C."/>
        </authorList>
    </citation>
    <scope>NUCLEOTIDE SEQUENCE [LARGE SCALE GENOMIC DNA]</scope>
    <source>
        <strain evidence="1 2">K23_9</strain>
    </source>
</reference>
<dbReference type="EMBL" id="CP036526">
    <property type="protein sequence ID" value="QDT09095.1"/>
    <property type="molecule type" value="Genomic_DNA"/>
</dbReference>
<organism evidence="1 2">
    <name type="scientific">Stieleria marina</name>
    <dbReference type="NCBI Taxonomy" id="1930275"/>
    <lineage>
        <taxon>Bacteria</taxon>
        <taxon>Pseudomonadati</taxon>
        <taxon>Planctomycetota</taxon>
        <taxon>Planctomycetia</taxon>
        <taxon>Pirellulales</taxon>
        <taxon>Pirellulaceae</taxon>
        <taxon>Stieleria</taxon>
    </lineage>
</organism>
<evidence type="ECO:0000313" key="2">
    <source>
        <dbReference type="Proteomes" id="UP000319817"/>
    </source>
</evidence>
<dbReference type="Proteomes" id="UP000319817">
    <property type="component" value="Chromosome"/>
</dbReference>
<dbReference type="AlphaFoldDB" id="A0A517NPN8"/>
<protein>
    <submittedName>
        <fullName evidence="1">Uncharacterized protein</fullName>
    </submittedName>
</protein>
<keyword evidence="2" id="KW-1185">Reference proteome</keyword>
<sequence>MLRMHLRNAYPIVIAVLFASTVVADEDAIRFDMPSTVVATQVNTGDSIADSSNAELKIVQCQLRLSSLVASPSLPRIDQWLVRCTPRDFEMHITDYAPRTETRSALEGPVEFKITDEESRSLGMSLNGDYCGVVDGSLGADVGTKNLVTKQYKQVAAVQAVTAAGTIDRGRGVYFKLRWTATQVLEGEKVFTLSMRVPVSWRGGLIDVDVTAQSAVQSFGRLDTHIKTIGAAKFVVATYRAGDAEAGQRASEFASAEQRLRRISEHVNHQKKPSTLPSMLRHVAAKLDLDSPPPTNGWINRLTTGQADPYLDREISRLPMKVRVAAIEYHDKKREFSRLAVASATQGS</sequence>
<accession>A0A517NPN8</accession>
<dbReference type="RefSeq" id="WP_145416561.1">
    <property type="nucleotide sequence ID" value="NZ_CP036526.1"/>
</dbReference>
<evidence type="ECO:0000313" key="1">
    <source>
        <dbReference type="EMBL" id="QDT09095.1"/>
    </source>
</evidence>
<dbReference type="OrthoDB" id="252570at2"/>
<gene>
    <name evidence="1" type="ORF">K239x_10400</name>
</gene>
<name>A0A517NPN8_9BACT</name>
<proteinExistence type="predicted"/>